<comment type="subcellular location">
    <subcellularLocation>
        <location evidence="1">Nucleus</location>
    </subcellularLocation>
</comment>
<keyword evidence="8" id="KW-1185">Reference proteome</keyword>
<dbReference type="InterPro" id="IPR008906">
    <property type="entry name" value="HATC_C_dom"/>
</dbReference>
<evidence type="ECO:0000313" key="8">
    <source>
        <dbReference type="Proteomes" id="UP001159363"/>
    </source>
</evidence>
<dbReference type="Proteomes" id="UP001159363">
    <property type="component" value="Chromosome 2"/>
</dbReference>
<evidence type="ECO:0000256" key="2">
    <source>
        <dbReference type="ARBA" id="ARBA00022723"/>
    </source>
</evidence>
<evidence type="ECO:0000256" key="1">
    <source>
        <dbReference type="ARBA" id="ARBA00004123"/>
    </source>
</evidence>
<evidence type="ECO:0000256" key="3">
    <source>
        <dbReference type="ARBA" id="ARBA00022771"/>
    </source>
</evidence>
<dbReference type="Pfam" id="PF05699">
    <property type="entry name" value="Dimer_Tnp_hAT"/>
    <property type="match status" value="1"/>
</dbReference>
<dbReference type="EMBL" id="JARBHB010000002">
    <property type="protein sequence ID" value="KAJ8892230.1"/>
    <property type="molecule type" value="Genomic_DNA"/>
</dbReference>
<accession>A0ABQ9I6H5</accession>
<keyword evidence="4" id="KW-0862">Zinc</keyword>
<dbReference type="PANTHER" id="PTHR46481:SF10">
    <property type="entry name" value="ZINC FINGER BED DOMAIN-CONTAINING PROTEIN 39"/>
    <property type="match status" value="1"/>
</dbReference>
<reference evidence="7 8" key="1">
    <citation type="submission" date="2023-02" db="EMBL/GenBank/DDBJ databases">
        <title>LHISI_Scaffold_Assembly.</title>
        <authorList>
            <person name="Stuart O.P."/>
            <person name="Cleave R."/>
            <person name="Magrath M.J.L."/>
            <person name="Mikheyev A.S."/>
        </authorList>
    </citation>
    <scope>NUCLEOTIDE SEQUENCE [LARGE SCALE GENOMIC DNA]</scope>
    <source>
        <strain evidence="7">Daus_M_001</strain>
        <tissue evidence="7">Leg muscle</tissue>
    </source>
</reference>
<organism evidence="7 8">
    <name type="scientific">Dryococelus australis</name>
    <dbReference type="NCBI Taxonomy" id="614101"/>
    <lineage>
        <taxon>Eukaryota</taxon>
        <taxon>Metazoa</taxon>
        <taxon>Ecdysozoa</taxon>
        <taxon>Arthropoda</taxon>
        <taxon>Hexapoda</taxon>
        <taxon>Insecta</taxon>
        <taxon>Pterygota</taxon>
        <taxon>Neoptera</taxon>
        <taxon>Polyneoptera</taxon>
        <taxon>Phasmatodea</taxon>
        <taxon>Verophasmatodea</taxon>
        <taxon>Anareolatae</taxon>
        <taxon>Phasmatidae</taxon>
        <taxon>Eurycanthinae</taxon>
        <taxon>Dryococelus</taxon>
    </lineage>
</organism>
<dbReference type="InterPro" id="IPR052035">
    <property type="entry name" value="ZnF_BED_domain_contain"/>
</dbReference>
<proteinExistence type="predicted"/>
<dbReference type="InterPro" id="IPR012337">
    <property type="entry name" value="RNaseH-like_sf"/>
</dbReference>
<name>A0ABQ9I6H5_9NEOP</name>
<protein>
    <recommendedName>
        <fullName evidence="6">HAT C-terminal dimerisation domain-containing protein</fullName>
    </recommendedName>
</protein>
<keyword evidence="2" id="KW-0479">Metal-binding</keyword>
<keyword evidence="3" id="KW-0863">Zinc-finger</keyword>
<sequence length="133" mass="15069">MLEHLHEQKEAVSADLPNYGKECLTAQEWNFIAGYVTILQPLFLATKELYFFFQVHDFLKSAAIDRDGDPLEWWKSCRNYPCLAELAMHYLSIPAISVASESVFPKAGLTISTQCQNVSSSLAEKLVFLHDNL</sequence>
<evidence type="ECO:0000313" key="7">
    <source>
        <dbReference type="EMBL" id="KAJ8892230.1"/>
    </source>
</evidence>
<dbReference type="SUPFAM" id="SSF53098">
    <property type="entry name" value="Ribonuclease H-like"/>
    <property type="match status" value="1"/>
</dbReference>
<keyword evidence="5" id="KW-0539">Nucleus</keyword>
<evidence type="ECO:0000256" key="4">
    <source>
        <dbReference type="ARBA" id="ARBA00022833"/>
    </source>
</evidence>
<evidence type="ECO:0000256" key="5">
    <source>
        <dbReference type="ARBA" id="ARBA00023242"/>
    </source>
</evidence>
<evidence type="ECO:0000259" key="6">
    <source>
        <dbReference type="Pfam" id="PF05699"/>
    </source>
</evidence>
<dbReference type="PANTHER" id="PTHR46481">
    <property type="entry name" value="ZINC FINGER BED DOMAIN-CONTAINING PROTEIN 4"/>
    <property type="match status" value="1"/>
</dbReference>
<comment type="caution">
    <text evidence="7">The sequence shown here is derived from an EMBL/GenBank/DDBJ whole genome shotgun (WGS) entry which is preliminary data.</text>
</comment>
<gene>
    <name evidence="7" type="ORF">PR048_004810</name>
</gene>
<feature type="domain" description="HAT C-terminal dimerisation" evidence="6">
    <location>
        <begin position="58"/>
        <end position="133"/>
    </location>
</feature>